<dbReference type="OrthoDB" id="670341at2"/>
<sequence length="194" mass="22433">MKRTLLTTICIIIFINAFAQKTTTVKCDAIYKNKGISIKLITFDEEKEGYDREKNSILIISQKLNGKNSILVKDSIFSFVQKVEFQDFNNDKIKDILVQNISDARSNWTYNLYLYNAKTNSFNKVIGFNEIKNPSYNAKYNIIESHVNSGTNWAAFYKIKNNKAYSYNIEITDDGSSKSEKEYRQAIKKILAKK</sequence>
<name>A0A085ZLX2_9FLAO</name>
<feature type="signal peptide" evidence="1">
    <location>
        <begin position="1"/>
        <end position="19"/>
    </location>
</feature>
<dbReference type="eggNOG" id="ENOG5032SUE">
    <property type="taxonomic scope" value="Bacteria"/>
</dbReference>
<dbReference type="InterPro" id="IPR058087">
    <property type="entry name" value="XAC2610_dom"/>
</dbReference>
<reference evidence="2 3" key="1">
    <citation type="submission" date="2014-07" db="EMBL/GenBank/DDBJ databases">
        <title>Genome of Flavobacterium reichenbachii LMG 25512.</title>
        <authorList>
            <person name="Stropko S.J."/>
            <person name="Pipes S.E."/>
            <person name="Newman J.D."/>
        </authorList>
    </citation>
    <scope>NUCLEOTIDE SEQUENCE [LARGE SCALE GENOMIC DNA]</scope>
    <source>
        <strain evidence="2 3">LMG 25512</strain>
    </source>
</reference>
<dbReference type="Proteomes" id="UP000028715">
    <property type="component" value="Unassembled WGS sequence"/>
</dbReference>
<keyword evidence="1" id="KW-0732">Signal</keyword>
<organism evidence="2 3">
    <name type="scientific">Flavobacterium reichenbachii</name>
    <dbReference type="NCBI Taxonomy" id="362418"/>
    <lineage>
        <taxon>Bacteria</taxon>
        <taxon>Pseudomonadati</taxon>
        <taxon>Bacteroidota</taxon>
        <taxon>Flavobacteriia</taxon>
        <taxon>Flavobacteriales</taxon>
        <taxon>Flavobacteriaceae</taxon>
        <taxon>Flavobacterium</taxon>
    </lineage>
</organism>
<dbReference type="RefSeq" id="WP_035682849.1">
    <property type="nucleotide sequence ID" value="NZ_JPRL01000001.1"/>
</dbReference>
<gene>
    <name evidence="2" type="ORF">IW19_07865</name>
</gene>
<dbReference type="STRING" id="362418.IW19_07865"/>
<keyword evidence="3" id="KW-1185">Reference proteome</keyword>
<accession>A0A085ZLX2</accession>
<protein>
    <submittedName>
        <fullName evidence="2">Uncharacterized protein</fullName>
    </submittedName>
</protein>
<dbReference type="NCBIfam" id="NF047539">
    <property type="entry name" value="XAC2610_fam"/>
    <property type="match status" value="1"/>
</dbReference>
<dbReference type="AlphaFoldDB" id="A0A085ZLX2"/>
<feature type="chain" id="PRO_5001801296" evidence="1">
    <location>
        <begin position="20"/>
        <end position="194"/>
    </location>
</feature>
<proteinExistence type="predicted"/>
<dbReference type="EMBL" id="JPRL01000001">
    <property type="protein sequence ID" value="KFF05436.1"/>
    <property type="molecule type" value="Genomic_DNA"/>
</dbReference>
<evidence type="ECO:0000313" key="3">
    <source>
        <dbReference type="Proteomes" id="UP000028715"/>
    </source>
</evidence>
<evidence type="ECO:0000256" key="1">
    <source>
        <dbReference type="SAM" id="SignalP"/>
    </source>
</evidence>
<evidence type="ECO:0000313" key="2">
    <source>
        <dbReference type="EMBL" id="KFF05436.1"/>
    </source>
</evidence>
<comment type="caution">
    <text evidence="2">The sequence shown here is derived from an EMBL/GenBank/DDBJ whole genome shotgun (WGS) entry which is preliminary data.</text>
</comment>